<organism evidence="1 2">
    <name type="scientific">Rhizobium brockwellii</name>
    <dbReference type="NCBI Taxonomy" id="3019932"/>
    <lineage>
        <taxon>Bacteria</taxon>
        <taxon>Pseudomonadati</taxon>
        <taxon>Pseudomonadota</taxon>
        <taxon>Alphaproteobacteria</taxon>
        <taxon>Hyphomicrobiales</taxon>
        <taxon>Rhizobiaceae</taxon>
        <taxon>Rhizobium/Agrobacterium group</taxon>
        <taxon>Rhizobium</taxon>
    </lineage>
</organism>
<evidence type="ECO:0000313" key="1">
    <source>
        <dbReference type="EMBL" id="MDV4189863.1"/>
    </source>
</evidence>
<comment type="caution">
    <text evidence="1">The sequence shown here is derived from an EMBL/GenBank/DDBJ whole genome shotgun (WGS) entry which is preliminary data.</text>
</comment>
<protein>
    <submittedName>
        <fullName evidence="1">Uncharacterized protein</fullName>
    </submittedName>
</protein>
<dbReference type="RefSeq" id="WP_165447254.1">
    <property type="nucleotide sequence ID" value="NZ_JAWJWH010000022.1"/>
</dbReference>
<dbReference type="Proteomes" id="UP001187203">
    <property type="component" value="Unassembled WGS sequence"/>
</dbReference>
<keyword evidence="2" id="KW-1185">Reference proteome</keyword>
<gene>
    <name evidence="1" type="ORF">R1523_30605</name>
</gene>
<name>A0ABU3YVZ2_9HYPH</name>
<sequence length="188" mass="20989">MIIGNVLFGKGNLGAFLRREVDAIDDHVRGNVTAAELEMDDDALTAAMMADAKVGSLSVDFENPERNTEEIKVVVSDHFGSANIDGVRVTKSFAFSGNADLFDLAPSKYDSSRPRGVLEYGRVKIVYEGRRDPDAIKNSFADQEAQLRRYLEWSKEEVDAHDQNLPRRLKAAIEQRRKVLGEIGKLDF</sequence>
<proteinExistence type="predicted"/>
<reference evidence="2" key="1">
    <citation type="journal article" date="2023" name="Int. J. Mol. Sci.">
        <title>Genomic and Metabolic Characterization of Plant Growth-Promoting Rhizobacteria Isolated from Nodules of Clovers Grown in Non-Farmed Soil.</title>
        <authorList>
            <person name="Wojcik M."/>
            <person name="Koper P."/>
            <person name="Zebracki K."/>
            <person name="Marczak M."/>
            <person name="Mazur A."/>
        </authorList>
    </citation>
    <scope>NUCLEOTIDE SEQUENCE [LARGE SCALE GENOMIC DNA]</scope>
    <source>
        <strain evidence="2">KB12</strain>
    </source>
</reference>
<evidence type="ECO:0000313" key="2">
    <source>
        <dbReference type="Proteomes" id="UP001187203"/>
    </source>
</evidence>
<dbReference type="EMBL" id="JAWJWI010000021">
    <property type="protein sequence ID" value="MDV4189863.1"/>
    <property type="molecule type" value="Genomic_DNA"/>
</dbReference>
<accession>A0ABU3YVZ2</accession>